<dbReference type="GO" id="GO:0034142">
    <property type="term" value="P:toll-like receptor 4 signaling pathway"/>
    <property type="evidence" value="ECO:0007669"/>
    <property type="project" value="TreeGrafter"/>
</dbReference>
<evidence type="ECO:0000256" key="2">
    <source>
        <dbReference type="ARBA" id="ARBA00022490"/>
    </source>
</evidence>
<keyword evidence="2" id="KW-0963">Cytoplasm</keyword>
<keyword evidence="7" id="KW-1185">Reference proteome</keyword>
<dbReference type="GO" id="GO:0050830">
    <property type="term" value="P:defense response to Gram-positive bacterium"/>
    <property type="evidence" value="ECO:0007669"/>
    <property type="project" value="TreeGrafter"/>
</dbReference>
<dbReference type="GO" id="GO:0070976">
    <property type="term" value="F:TIR domain binding"/>
    <property type="evidence" value="ECO:0007669"/>
    <property type="project" value="InterPro"/>
</dbReference>
<comment type="subcellular location">
    <subcellularLocation>
        <location evidence="1">Cytoplasm</location>
    </subcellularLocation>
</comment>
<dbReference type="InterPro" id="IPR017281">
    <property type="entry name" value="Myelin_different_resp_MyD88"/>
</dbReference>
<dbReference type="InterPro" id="IPR000157">
    <property type="entry name" value="TIR_dom"/>
</dbReference>
<feature type="domain" description="Death" evidence="4">
    <location>
        <begin position="29"/>
        <end position="108"/>
    </location>
</feature>
<dbReference type="SMART" id="SM00005">
    <property type="entry name" value="DEATH"/>
    <property type="match status" value="1"/>
</dbReference>
<evidence type="ECO:0000256" key="1">
    <source>
        <dbReference type="ARBA" id="ARBA00004496"/>
    </source>
</evidence>
<dbReference type="PROSITE" id="PS50017">
    <property type="entry name" value="DEATH_DOMAIN"/>
    <property type="match status" value="1"/>
</dbReference>
<sequence length="371" mass="42621">MIEDINLNDTPLTGLSFKSRSVLSTLLNPQKVFPSSQDKLPRDWRGLAAQINLPLELHSSIRACEDKTAKLLEIWVQKRDGTATFGQLLKYLEKLDRHDIVDDLKEISAQGLLIGNVPAQQIQSIKPLPMLEELRDDLITIDDVRLGEPEWYHAYVLYATEDKEFVDELLQRMRNEGFKLCTEDDLIPGFTTQYGPVSRLISERCYKIILIYSPDFLRSPANTFYMDYAQAVGIESKRSKIIPCMYRDCQLPTHLTFYHKLRYQPHARLGYDFWMLLSNSLRTTVATSAEIKFANGHIAANTETVPDTPKKSFSINNLSDLQVSKEDSKFFSTDLSPLKSKQTRPNKIKKFFTRTFGNKKLKEKPVMVENS</sequence>
<comment type="caution">
    <text evidence="6">The sequence shown here is derived from an EMBL/GenBank/DDBJ whole genome shotgun (WGS) entry which is preliminary data.</text>
</comment>
<dbReference type="AlphaFoldDB" id="A0A4C1W0G8"/>
<dbReference type="PROSITE" id="PS50104">
    <property type="entry name" value="TIR"/>
    <property type="match status" value="1"/>
</dbReference>
<protein>
    <submittedName>
        <fullName evidence="6">Myeloid differentiation primary response protein MyD88</fullName>
    </submittedName>
</protein>
<dbReference type="GO" id="GO:0005737">
    <property type="term" value="C:cytoplasm"/>
    <property type="evidence" value="ECO:0007669"/>
    <property type="project" value="UniProtKB-SubCell"/>
</dbReference>
<dbReference type="EMBL" id="BGZK01000439">
    <property type="protein sequence ID" value="GBP43644.1"/>
    <property type="molecule type" value="Genomic_DNA"/>
</dbReference>
<evidence type="ECO:0000259" key="5">
    <source>
        <dbReference type="PROSITE" id="PS50104"/>
    </source>
</evidence>
<dbReference type="GO" id="GO:0045087">
    <property type="term" value="P:innate immune response"/>
    <property type="evidence" value="ECO:0007669"/>
    <property type="project" value="TreeGrafter"/>
</dbReference>
<dbReference type="Pfam" id="PF00531">
    <property type="entry name" value="Death"/>
    <property type="match status" value="1"/>
</dbReference>
<dbReference type="InterPro" id="IPR035897">
    <property type="entry name" value="Toll_tir_struct_dom_sf"/>
</dbReference>
<dbReference type="GO" id="GO:0043123">
    <property type="term" value="P:positive regulation of canonical NF-kappaB signal transduction"/>
    <property type="evidence" value="ECO:0007669"/>
    <property type="project" value="InterPro"/>
</dbReference>
<dbReference type="InterPro" id="IPR000488">
    <property type="entry name" value="Death_dom"/>
</dbReference>
<reference evidence="6 7" key="1">
    <citation type="journal article" date="2019" name="Commun. Biol.">
        <title>The bagworm genome reveals a unique fibroin gene that provides high tensile strength.</title>
        <authorList>
            <person name="Kono N."/>
            <person name="Nakamura H."/>
            <person name="Ohtoshi R."/>
            <person name="Tomita M."/>
            <person name="Numata K."/>
            <person name="Arakawa K."/>
        </authorList>
    </citation>
    <scope>NUCLEOTIDE SEQUENCE [LARGE SCALE GENOMIC DNA]</scope>
</reference>
<dbReference type="GO" id="GO:0002755">
    <property type="term" value="P:MyD88-dependent toll-like receptor signaling pathway"/>
    <property type="evidence" value="ECO:0007669"/>
    <property type="project" value="InterPro"/>
</dbReference>
<dbReference type="Proteomes" id="UP000299102">
    <property type="component" value="Unassembled WGS sequence"/>
</dbReference>
<dbReference type="PANTHER" id="PTHR15079">
    <property type="entry name" value="MYD88"/>
    <property type="match status" value="1"/>
</dbReference>
<dbReference type="Gene3D" id="3.40.50.10140">
    <property type="entry name" value="Toll/interleukin-1 receptor homology (TIR) domain"/>
    <property type="match status" value="1"/>
</dbReference>
<dbReference type="Gene3D" id="1.10.533.10">
    <property type="entry name" value="Death Domain, Fas"/>
    <property type="match status" value="1"/>
</dbReference>
<dbReference type="PANTHER" id="PTHR15079:SF3">
    <property type="entry name" value="MYELOID DIFFERENTIATION PRIMARY RESPONSE PROTEIN MYD88"/>
    <property type="match status" value="1"/>
</dbReference>
<dbReference type="SUPFAM" id="SSF52200">
    <property type="entry name" value="Toll/Interleukin receptor TIR domain"/>
    <property type="match status" value="1"/>
</dbReference>
<proteinExistence type="predicted"/>
<accession>A0A4C1W0G8</accession>
<evidence type="ECO:0000313" key="6">
    <source>
        <dbReference type="EMBL" id="GBP43644.1"/>
    </source>
</evidence>
<keyword evidence="3" id="KW-0395">Inflammatory response</keyword>
<dbReference type="GO" id="GO:0035325">
    <property type="term" value="F:Toll-like receptor binding"/>
    <property type="evidence" value="ECO:0007669"/>
    <property type="project" value="TreeGrafter"/>
</dbReference>
<name>A0A4C1W0G8_EUMVA</name>
<dbReference type="SUPFAM" id="SSF47986">
    <property type="entry name" value="DEATH domain"/>
    <property type="match status" value="1"/>
</dbReference>
<feature type="domain" description="TIR" evidence="5">
    <location>
        <begin position="150"/>
        <end position="281"/>
    </location>
</feature>
<evidence type="ECO:0000256" key="3">
    <source>
        <dbReference type="ARBA" id="ARBA00023198"/>
    </source>
</evidence>
<organism evidence="6 7">
    <name type="scientific">Eumeta variegata</name>
    <name type="common">Bagworm moth</name>
    <name type="synonym">Eumeta japonica</name>
    <dbReference type="NCBI Taxonomy" id="151549"/>
    <lineage>
        <taxon>Eukaryota</taxon>
        <taxon>Metazoa</taxon>
        <taxon>Ecdysozoa</taxon>
        <taxon>Arthropoda</taxon>
        <taxon>Hexapoda</taxon>
        <taxon>Insecta</taxon>
        <taxon>Pterygota</taxon>
        <taxon>Neoptera</taxon>
        <taxon>Endopterygota</taxon>
        <taxon>Lepidoptera</taxon>
        <taxon>Glossata</taxon>
        <taxon>Ditrysia</taxon>
        <taxon>Tineoidea</taxon>
        <taxon>Psychidae</taxon>
        <taxon>Oiketicinae</taxon>
        <taxon>Eumeta</taxon>
    </lineage>
</organism>
<dbReference type="GO" id="GO:0008063">
    <property type="term" value="P:Toll signaling pathway"/>
    <property type="evidence" value="ECO:0007669"/>
    <property type="project" value="TreeGrafter"/>
</dbReference>
<gene>
    <name evidence="6" type="primary">myd88</name>
    <name evidence="6" type="ORF">EVAR_32210_1</name>
</gene>
<dbReference type="STRING" id="151549.A0A4C1W0G8"/>
<evidence type="ECO:0000313" key="7">
    <source>
        <dbReference type="Proteomes" id="UP000299102"/>
    </source>
</evidence>
<dbReference type="InterPro" id="IPR011029">
    <property type="entry name" value="DEATH-like_dom_sf"/>
</dbReference>
<dbReference type="OrthoDB" id="10037120at2759"/>
<dbReference type="Pfam" id="PF13676">
    <property type="entry name" value="TIR_2"/>
    <property type="match status" value="1"/>
</dbReference>
<evidence type="ECO:0000259" key="4">
    <source>
        <dbReference type="PROSITE" id="PS50017"/>
    </source>
</evidence>
<dbReference type="GO" id="GO:0005886">
    <property type="term" value="C:plasma membrane"/>
    <property type="evidence" value="ECO:0007669"/>
    <property type="project" value="TreeGrafter"/>
</dbReference>